<feature type="compositionally biased region" description="Low complexity" evidence="1">
    <location>
        <begin position="51"/>
        <end position="60"/>
    </location>
</feature>
<evidence type="ECO:0000256" key="1">
    <source>
        <dbReference type="SAM" id="MobiDB-lite"/>
    </source>
</evidence>
<organism evidence="2 3">
    <name type="scientific">Mycena rosella</name>
    <name type="common">Pink bonnet</name>
    <name type="synonym">Agaricus rosellus</name>
    <dbReference type="NCBI Taxonomy" id="1033263"/>
    <lineage>
        <taxon>Eukaryota</taxon>
        <taxon>Fungi</taxon>
        <taxon>Dikarya</taxon>
        <taxon>Basidiomycota</taxon>
        <taxon>Agaricomycotina</taxon>
        <taxon>Agaricomycetes</taxon>
        <taxon>Agaricomycetidae</taxon>
        <taxon>Agaricales</taxon>
        <taxon>Marasmiineae</taxon>
        <taxon>Mycenaceae</taxon>
        <taxon>Mycena</taxon>
    </lineage>
</organism>
<gene>
    <name evidence="2" type="ORF">B0H17DRAFT_1132818</name>
</gene>
<feature type="compositionally biased region" description="Low complexity" evidence="1">
    <location>
        <begin position="27"/>
        <end position="43"/>
    </location>
</feature>
<proteinExistence type="predicted"/>
<comment type="caution">
    <text evidence="2">The sequence shown here is derived from an EMBL/GenBank/DDBJ whole genome shotgun (WGS) entry which is preliminary data.</text>
</comment>
<dbReference type="EMBL" id="JARKIE010000049">
    <property type="protein sequence ID" value="KAJ7692839.1"/>
    <property type="molecule type" value="Genomic_DNA"/>
</dbReference>
<feature type="compositionally biased region" description="Low complexity" evidence="1">
    <location>
        <begin position="69"/>
        <end position="84"/>
    </location>
</feature>
<feature type="region of interest" description="Disordered" evidence="1">
    <location>
        <begin position="1"/>
        <end position="88"/>
    </location>
</feature>
<dbReference type="AlphaFoldDB" id="A0AAD7DM74"/>
<accession>A0AAD7DM74</accession>
<evidence type="ECO:0000313" key="3">
    <source>
        <dbReference type="Proteomes" id="UP001221757"/>
    </source>
</evidence>
<reference evidence="2" key="1">
    <citation type="submission" date="2023-03" db="EMBL/GenBank/DDBJ databases">
        <title>Massive genome expansion in bonnet fungi (Mycena s.s.) driven by repeated elements and novel gene families across ecological guilds.</title>
        <authorList>
            <consortium name="Lawrence Berkeley National Laboratory"/>
            <person name="Harder C.B."/>
            <person name="Miyauchi S."/>
            <person name="Viragh M."/>
            <person name="Kuo A."/>
            <person name="Thoen E."/>
            <person name="Andreopoulos B."/>
            <person name="Lu D."/>
            <person name="Skrede I."/>
            <person name="Drula E."/>
            <person name="Henrissat B."/>
            <person name="Morin E."/>
            <person name="Kohler A."/>
            <person name="Barry K."/>
            <person name="LaButti K."/>
            <person name="Morin E."/>
            <person name="Salamov A."/>
            <person name="Lipzen A."/>
            <person name="Mereny Z."/>
            <person name="Hegedus B."/>
            <person name="Baldrian P."/>
            <person name="Stursova M."/>
            <person name="Weitz H."/>
            <person name="Taylor A."/>
            <person name="Grigoriev I.V."/>
            <person name="Nagy L.G."/>
            <person name="Martin F."/>
            <person name="Kauserud H."/>
        </authorList>
    </citation>
    <scope>NUCLEOTIDE SEQUENCE</scope>
    <source>
        <strain evidence="2">CBHHK067</strain>
    </source>
</reference>
<dbReference type="Proteomes" id="UP001221757">
    <property type="component" value="Unassembled WGS sequence"/>
</dbReference>
<protein>
    <submittedName>
        <fullName evidence="2">Uncharacterized protein</fullName>
    </submittedName>
</protein>
<sequence>MSSEARPVYAATVRRIPKPPSSPPNPSATRTTATPPRSRSPRMSAPPSPSTPASTPSSPAQCNSTFKATSTPPRSHSSSTLPSPKIMPERADRCGFKETVIKSEFLGLVYQAIGNIDVRVHFDDGAGAGVTRKAFFDNFLAKKPTMEVVRFFRSFLPPAQSHYRVFETSLIPVLDPTGFEKRNKTVHDITFSDMYDLITTLRFSDRHREAAVYETLCAAVTSTAFAEEWRTNTTSVSSAAAEARKVELVSLDDVDDAVASQEEKKNRRVAIQLRIATKRFEETRKVAAVIVWEEALMKKGWIKTDRISVNSLENQIAGIQKQLHTINVIHVSALVLATVFFVYRSYHVQLHLNSSSIHHNSVHVFSPSGCVRKFVEEHGLRCREYWFKLNPECEAVEIDRPSPTRVHG</sequence>
<keyword evidence="3" id="KW-1185">Reference proteome</keyword>
<name>A0AAD7DM74_MYCRO</name>
<evidence type="ECO:0000313" key="2">
    <source>
        <dbReference type="EMBL" id="KAJ7692839.1"/>
    </source>
</evidence>